<reference evidence="1" key="1">
    <citation type="journal article" date="2019" name="bioRxiv">
        <title>The Genome of the Zebra Mussel, Dreissena polymorpha: A Resource for Invasive Species Research.</title>
        <authorList>
            <person name="McCartney M.A."/>
            <person name="Auch B."/>
            <person name="Kono T."/>
            <person name="Mallez S."/>
            <person name="Zhang Y."/>
            <person name="Obille A."/>
            <person name="Becker A."/>
            <person name="Abrahante J.E."/>
            <person name="Garbe J."/>
            <person name="Badalamenti J.P."/>
            <person name="Herman A."/>
            <person name="Mangelson H."/>
            <person name="Liachko I."/>
            <person name="Sullivan S."/>
            <person name="Sone E.D."/>
            <person name="Koren S."/>
            <person name="Silverstein K.A.T."/>
            <person name="Beckman K.B."/>
            <person name="Gohl D.M."/>
        </authorList>
    </citation>
    <scope>NUCLEOTIDE SEQUENCE</scope>
    <source>
        <strain evidence="1">Duluth1</strain>
        <tissue evidence="1">Whole animal</tissue>
    </source>
</reference>
<proteinExistence type="predicted"/>
<dbReference type="AlphaFoldDB" id="A0A9D4FNR3"/>
<sequence>MDENVHRLVRTAAACASRGCGIVLFNSLTDVDDLDLPAAVKSFTDYVTKNRVEGKKEVWNHFNTQGSRTTNNLRG</sequence>
<evidence type="ECO:0000313" key="2">
    <source>
        <dbReference type="Proteomes" id="UP000828390"/>
    </source>
</evidence>
<reference evidence="1" key="2">
    <citation type="submission" date="2020-11" db="EMBL/GenBank/DDBJ databases">
        <authorList>
            <person name="McCartney M.A."/>
            <person name="Auch B."/>
            <person name="Kono T."/>
            <person name="Mallez S."/>
            <person name="Becker A."/>
            <person name="Gohl D.M."/>
            <person name="Silverstein K.A.T."/>
            <person name="Koren S."/>
            <person name="Bechman K.B."/>
            <person name="Herman A."/>
            <person name="Abrahante J.E."/>
            <person name="Garbe J."/>
        </authorList>
    </citation>
    <scope>NUCLEOTIDE SEQUENCE</scope>
    <source>
        <strain evidence="1">Duluth1</strain>
        <tissue evidence="1">Whole animal</tissue>
    </source>
</reference>
<evidence type="ECO:0000313" key="1">
    <source>
        <dbReference type="EMBL" id="KAH3801376.1"/>
    </source>
</evidence>
<protein>
    <submittedName>
        <fullName evidence="1">Uncharacterized protein</fullName>
    </submittedName>
</protein>
<name>A0A9D4FNR3_DREPO</name>
<comment type="caution">
    <text evidence="1">The sequence shown here is derived from an EMBL/GenBank/DDBJ whole genome shotgun (WGS) entry which is preliminary data.</text>
</comment>
<organism evidence="1 2">
    <name type="scientific">Dreissena polymorpha</name>
    <name type="common">Zebra mussel</name>
    <name type="synonym">Mytilus polymorpha</name>
    <dbReference type="NCBI Taxonomy" id="45954"/>
    <lineage>
        <taxon>Eukaryota</taxon>
        <taxon>Metazoa</taxon>
        <taxon>Spiralia</taxon>
        <taxon>Lophotrochozoa</taxon>
        <taxon>Mollusca</taxon>
        <taxon>Bivalvia</taxon>
        <taxon>Autobranchia</taxon>
        <taxon>Heteroconchia</taxon>
        <taxon>Euheterodonta</taxon>
        <taxon>Imparidentia</taxon>
        <taxon>Neoheterodontei</taxon>
        <taxon>Myida</taxon>
        <taxon>Dreissenoidea</taxon>
        <taxon>Dreissenidae</taxon>
        <taxon>Dreissena</taxon>
    </lineage>
</organism>
<keyword evidence="2" id="KW-1185">Reference proteome</keyword>
<dbReference type="EMBL" id="JAIWYP010000007">
    <property type="protein sequence ID" value="KAH3801376.1"/>
    <property type="molecule type" value="Genomic_DNA"/>
</dbReference>
<dbReference type="Proteomes" id="UP000828390">
    <property type="component" value="Unassembled WGS sequence"/>
</dbReference>
<gene>
    <name evidence="1" type="ORF">DPMN_155025</name>
</gene>
<accession>A0A9D4FNR3</accession>